<organism evidence="2 3">
    <name type="scientific">Cylindrotheca closterium</name>
    <dbReference type="NCBI Taxonomy" id="2856"/>
    <lineage>
        <taxon>Eukaryota</taxon>
        <taxon>Sar</taxon>
        <taxon>Stramenopiles</taxon>
        <taxon>Ochrophyta</taxon>
        <taxon>Bacillariophyta</taxon>
        <taxon>Bacillariophyceae</taxon>
        <taxon>Bacillariophycidae</taxon>
        <taxon>Bacillariales</taxon>
        <taxon>Bacillariaceae</taxon>
        <taxon>Cylindrotheca</taxon>
    </lineage>
</organism>
<sequence length="186" mass="19999">MVHKILCLLVLLVASSSSFTIPCQEGHSSSQLLGSSSGGSEPPQIDISDLGLTMDDLNAPLPSDLLEAVETSGYDSTSRVPDVNDDACFWTETENKMEAIFAIPGLRGQPAMSLSVLTATNTISITAFGQVVWSCILRSEVNPETAVFETEEGSDMIPIVKFEVEKANYGERWGGFILHIGEDSIL</sequence>
<accession>A0AAD2JMS2</accession>
<dbReference type="AlphaFoldDB" id="A0AAD2JMS2"/>
<evidence type="ECO:0000313" key="3">
    <source>
        <dbReference type="Proteomes" id="UP001295423"/>
    </source>
</evidence>
<dbReference type="EMBL" id="CAKOGP040002202">
    <property type="protein sequence ID" value="CAJ1964793.1"/>
    <property type="molecule type" value="Genomic_DNA"/>
</dbReference>
<reference evidence="2" key="1">
    <citation type="submission" date="2023-08" db="EMBL/GenBank/DDBJ databases">
        <authorList>
            <person name="Audoor S."/>
            <person name="Bilcke G."/>
        </authorList>
    </citation>
    <scope>NUCLEOTIDE SEQUENCE</scope>
</reference>
<name>A0AAD2JMS2_9STRA</name>
<keyword evidence="1" id="KW-0732">Signal</keyword>
<comment type="caution">
    <text evidence="2">The sequence shown here is derived from an EMBL/GenBank/DDBJ whole genome shotgun (WGS) entry which is preliminary data.</text>
</comment>
<evidence type="ECO:0000256" key="1">
    <source>
        <dbReference type="SAM" id="SignalP"/>
    </source>
</evidence>
<proteinExistence type="predicted"/>
<gene>
    <name evidence="2" type="ORF">CYCCA115_LOCUS20796</name>
</gene>
<feature type="chain" id="PRO_5041982549" evidence="1">
    <location>
        <begin position="19"/>
        <end position="186"/>
    </location>
</feature>
<evidence type="ECO:0000313" key="2">
    <source>
        <dbReference type="EMBL" id="CAJ1964793.1"/>
    </source>
</evidence>
<keyword evidence="3" id="KW-1185">Reference proteome</keyword>
<protein>
    <submittedName>
        <fullName evidence="2">Uncharacterized protein</fullName>
    </submittedName>
</protein>
<feature type="signal peptide" evidence="1">
    <location>
        <begin position="1"/>
        <end position="18"/>
    </location>
</feature>
<dbReference type="Proteomes" id="UP001295423">
    <property type="component" value="Unassembled WGS sequence"/>
</dbReference>